<dbReference type="PANTHER" id="PTHR43591">
    <property type="entry name" value="METHYLTRANSFERASE"/>
    <property type="match status" value="1"/>
</dbReference>
<name>A0A6G1KFL0_9PLEO</name>
<keyword evidence="2" id="KW-0489">Methyltransferase</keyword>
<dbReference type="InterPro" id="IPR029063">
    <property type="entry name" value="SAM-dependent_MTases_sf"/>
</dbReference>
<dbReference type="Pfam" id="PF13489">
    <property type="entry name" value="Methyltransf_23"/>
    <property type="match status" value="1"/>
</dbReference>
<dbReference type="Gene3D" id="3.40.50.150">
    <property type="entry name" value="Vaccinia Virus protein VP39"/>
    <property type="match status" value="1"/>
</dbReference>
<keyword evidence="3" id="KW-1185">Reference proteome</keyword>
<dbReference type="PANTHER" id="PTHR43591:SF105">
    <property type="entry name" value="METHYLTRANSFERASE DOMAIN-CONTAINING PROTEIN-RELATED"/>
    <property type="match status" value="1"/>
</dbReference>
<dbReference type="EMBL" id="MU005767">
    <property type="protein sequence ID" value="KAF2711262.1"/>
    <property type="molecule type" value="Genomic_DNA"/>
</dbReference>
<dbReference type="Proteomes" id="UP000799428">
    <property type="component" value="Unassembled WGS sequence"/>
</dbReference>
<evidence type="ECO:0000313" key="2">
    <source>
        <dbReference type="EMBL" id="KAF2711262.1"/>
    </source>
</evidence>
<dbReference type="GO" id="GO:0008168">
    <property type="term" value="F:methyltransferase activity"/>
    <property type="evidence" value="ECO:0007669"/>
    <property type="project" value="UniProtKB-KW"/>
</dbReference>
<keyword evidence="2" id="KW-0808">Transferase</keyword>
<feature type="region of interest" description="Disordered" evidence="1">
    <location>
        <begin position="1"/>
        <end position="22"/>
    </location>
</feature>
<gene>
    <name evidence="2" type="ORF">K504DRAFT_465029</name>
</gene>
<evidence type="ECO:0000313" key="3">
    <source>
        <dbReference type="Proteomes" id="UP000799428"/>
    </source>
</evidence>
<reference evidence="2" key="1">
    <citation type="journal article" date="2020" name="Stud. Mycol.">
        <title>101 Dothideomycetes genomes: a test case for predicting lifestyles and emergence of pathogens.</title>
        <authorList>
            <person name="Haridas S."/>
            <person name="Albert R."/>
            <person name="Binder M."/>
            <person name="Bloem J."/>
            <person name="Labutti K."/>
            <person name="Salamov A."/>
            <person name="Andreopoulos B."/>
            <person name="Baker S."/>
            <person name="Barry K."/>
            <person name="Bills G."/>
            <person name="Bluhm B."/>
            <person name="Cannon C."/>
            <person name="Castanera R."/>
            <person name="Culley D."/>
            <person name="Daum C."/>
            <person name="Ezra D."/>
            <person name="Gonzalez J."/>
            <person name="Henrissat B."/>
            <person name="Kuo A."/>
            <person name="Liang C."/>
            <person name="Lipzen A."/>
            <person name="Lutzoni F."/>
            <person name="Magnuson J."/>
            <person name="Mondo S."/>
            <person name="Nolan M."/>
            <person name="Ohm R."/>
            <person name="Pangilinan J."/>
            <person name="Park H.-J."/>
            <person name="Ramirez L."/>
            <person name="Alfaro M."/>
            <person name="Sun H."/>
            <person name="Tritt A."/>
            <person name="Yoshinaga Y."/>
            <person name="Zwiers L.-H."/>
            <person name="Turgeon B."/>
            <person name="Goodwin S."/>
            <person name="Spatafora J."/>
            <person name="Crous P."/>
            <person name="Grigoriev I."/>
        </authorList>
    </citation>
    <scope>NUCLEOTIDE SEQUENCE</scope>
    <source>
        <strain evidence="2">CBS 279.74</strain>
    </source>
</reference>
<dbReference type="GO" id="GO:0032259">
    <property type="term" value="P:methylation"/>
    <property type="evidence" value="ECO:0007669"/>
    <property type="project" value="UniProtKB-KW"/>
</dbReference>
<organism evidence="2 3">
    <name type="scientific">Pleomassaria siparia CBS 279.74</name>
    <dbReference type="NCBI Taxonomy" id="1314801"/>
    <lineage>
        <taxon>Eukaryota</taxon>
        <taxon>Fungi</taxon>
        <taxon>Dikarya</taxon>
        <taxon>Ascomycota</taxon>
        <taxon>Pezizomycotina</taxon>
        <taxon>Dothideomycetes</taxon>
        <taxon>Pleosporomycetidae</taxon>
        <taxon>Pleosporales</taxon>
        <taxon>Pleomassariaceae</taxon>
        <taxon>Pleomassaria</taxon>
    </lineage>
</organism>
<sequence length="288" mass="32356">MKTTTDPSERPDEDTYAGSRSENEYSRLRLQHEFIKYTMAGELVLAPIDFRKSGLRVLDSATGDGYWLVDLAAQLGPTNELVGADIAPQHFIPTDELPANISLRTHNIFESWPADMQKTFDLVHQRFVLMACNDANSVEAIRYLGECVKPGGWIQLHDGDMQTIEDGPMHPAMERFREIVRTGFRMMGFNLSPGPKLVKWLTEAGFANVEERILTIKCGKSSADANQGEKVTKMLLAVLENMIGLSQNVPGFPYSMQEIQDLKPELEAELSLVGNHYKTHVVWAQKPF</sequence>
<dbReference type="SUPFAM" id="SSF53335">
    <property type="entry name" value="S-adenosyl-L-methionine-dependent methyltransferases"/>
    <property type="match status" value="1"/>
</dbReference>
<dbReference type="AlphaFoldDB" id="A0A6G1KFL0"/>
<accession>A0A6G1KFL0</accession>
<proteinExistence type="predicted"/>
<protein>
    <submittedName>
        <fullName evidence="2">S-adenosyl-L-methionine-dependent methyltransferase</fullName>
    </submittedName>
</protein>
<dbReference type="OrthoDB" id="184880at2759"/>
<evidence type="ECO:0000256" key="1">
    <source>
        <dbReference type="SAM" id="MobiDB-lite"/>
    </source>
</evidence>